<dbReference type="AlphaFoldDB" id="A0AAI9UI85"/>
<protein>
    <submittedName>
        <fullName evidence="1">Uncharacterized protein</fullName>
    </submittedName>
</protein>
<gene>
    <name evidence="1" type="ORF">CMEL01_15985</name>
</gene>
<sequence length="324" mass="36813">MDQVEHLKAEKICAIREEPPEMEWLDKYQKQRLQRRSGETNEAEKWREMYSVLFPGAREIPSPYQEESENYEEWKDPAVERSAEYLDRELPRSLRLELDQKANPGFERLSEKTTSQLVDIVRETQLSLFCQYTSSVLCKSNEESAKTKSTADTSGERCNFPRLTLDDQMELGKQDPSSARANEFLNSSVGTPTTYPFEEHWGSTIPSASGFDGEHDWSLDWGEVLPSFLTADNVPSSELPTYIAYSRPLPPDLSTSIDTFEGSEFHWVSFTRLDKRDQLNQLNEVGNTAVGLASYTGGTNSSAEPQKPRVVGDWVSLIEQQDSS</sequence>
<accession>A0AAI9UI85</accession>
<proteinExistence type="predicted"/>
<name>A0AAI9UI85_9PEZI</name>
<dbReference type="EMBL" id="MLGG01000016">
    <property type="protein sequence ID" value="KAK1457505.1"/>
    <property type="molecule type" value="Genomic_DNA"/>
</dbReference>
<organism evidence="1 2">
    <name type="scientific">Colletotrichum melonis</name>
    <dbReference type="NCBI Taxonomy" id="1209925"/>
    <lineage>
        <taxon>Eukaryota</taxon>
        <taxon>Fungi</taxon>
        <taxon>Dikarya</taxon>
        <taxon>Ascomycota</taxon>
        <taxon>Pezizomycotina</taxon>
        <taxon>Sordariomycetes</taxon>
        <taxon>Hypocreomycetidae</taxon>
        <taxon>Glomerellales</taxon>
        <taxon>Glomerellaceae</taxon>
        <taxon>Colletotrichum</taxon>
        <taxon>Colletotrichum acutatum species complex</taxon>
    </lineage>
</organism>
<comment type="caution">
    <text evidence="1">The sequence shown here is derived from an EMBL/GenBank/DDBJ whole genome shotgun (WGS) entry which is preliminary data.</text>
</comment>
<evidence type="ECO:0000313" key="1">
    <source>
        <dbReference type="EMBL" id="KAK1457505.1"/>
    </source>
</evidence>
<reference evidence="1 2" key="1">
    <citation type="submission" date="2016-10" db="EMBL/GenBank/DDBJ databases">
        <title>The genome sequence of Colletotrichum fioriniae PJ7.</title>
        <authorList>
            <person name="Baroncelli R."/>
        </authorList>
    </citation>
    <scope>NUCLEOTIDE SEQUENCE [LARGE SCALE GENOMIC DNA]</scope>
    <source>
        <strain evidence="1">Col 31</strain>
    </source>
</reference>
<dbReference type="PANTHER" id="PTHR38166:SF1">
    <property type="entry name" value="C2H2-TYPE DOMAIN-CONTAINING PROTEIN"/>
    <property type="match status" value="1"/>
</dbReference>
<keyword evidence="2" id="KW-1185">Reference proteome</keyword>
<evidence type="ECO:0000313" key="2">
    <source>
        <dbReference type="Proteomes" id="UP001239795"/>
    </source>
</evidence>
<dbReference type="Proteomes" id="UP001239795">
    <property type="component" value="Unassembled WGS sequence"/>
</dbReference>
<dbReference type="PANTHER" id="PTHR38166">
    <property type="entry name" value="C2H2-TYPE DOMAIN-CONTAINING PROTEIN-RELATED"/>
    <property type="match status" value="1"/>
</dbReference>